<dbReference type="PANTHER" id="PTHR34180:SF1">
    <property type="entry name" value="BETA-ALANYL-DOPAMINE_CARCININE HYDROLASE"/>
    <property type="match status" value="1"/>
</dbReference>
<dbReference type="GO" id="GO:0016740">
    <property type="term" value="F:transferase activity"/>
    <property type="evidence" value="ECO:0007669"/>
    <property type="project" value="UniProtKB-KW"/>
</dbReference>
<gene>
    <name evidence="2" type="ORF">V144x_42390</name>
</gene>
<dbReference type="Pfam" id="PF03417">
    <property type="entry name" value="AAT"/>
    <property type="match status" value="1"/>
</dbReference>
<evidence type="ECO:0000313" key="3">
    <source>
        <dbReference type="Proteomes" id="UP000318704"/>
    </source>
</evidence>
<dbReference type="InterPro" id="IPR047794">
    <property type="entry name" value="C45_proenzyme-like"/>
</dbReference>
<dbReference type="Gene3D" id="3.60.60.10">
    <property type="entry name" value="Penicillin V Acylase, Chain A"/>
    <property type="match status" value="1"/>
</dbReference>
<name>A0A517W0F1_9PLAN</name>
<proteinExistence type="predicted"/>
<evidence type="ECO:0000259" key="1">
    <source>
        <dbReference type="Pfam" id="PF03417"/>
    </source>
</evidence>
<dbReference type="Gene3D" id="1.10.10.2120">
    <property type="match status" value="1"/>
</dbReference>
<keyword evidence="2" id="KW-0808">Transferase</keyword>
<evidence type="ECO:0000313" key="2">
    <source>
        <dbReference type="EMBL" id="QDT98732.1"/>
    </source>
</evidence>
<dbReference type="KEGG" id="gaw:V144x_42390"/>
<accession>A0A517W0F1</accession>
<feature type="domain" description="Peptidase C45 hydrolase" evidence="1">
    <location>
        <begin position="116"/>
        <end position="340"/>
    </location>
</feature>
<sequence>MSNETRYREIEISGTPYEMGRQLGEAACEEVRAFCAIALERLNKTVQVSYEKAKSISESCIPLAESYSQDSVDELRGVAEAVDLPLWELMLLQIRNQFTADSDAGCTALSLPANSERGMVVAQNWDSDPALDPFTVVLTRRPIGKPALLNVTQAGLIAYIGFNDAGIGACVNTLPAPSRSLGVPHYFTLRGLYEAKSLDEAANAIQRANRAIPVNIMLATPEGPVDIEASIEKVYVLRPDVTSWITHTNHCLHPEICEYNEQFPELIESHPRKARIDTLLNSSANGMNIDEIKAALSDHEDHPRSICRHVNDDDGTGFWQTVFSVIIEPEQRRMHVSRGTPCNSAYETYQL</sequence>
<dbReference type="RefSeq" id="WP_144987633.1">
    <property type="nucleotide sequence ID" value="NZ_CP037920.1"/>
</dbReference>
<organism evidence="2 3">
    <name type="scientific">Gimesia aquarii</name>
    <dbReference type="NCBI Taxonomy" id="2527964"/>
    <lineage>
        <taxon>Bacteria</taxon>
        <taxon>Pseudomonadati</taxon>
        <taxon>Planctomycetota</taxon>
        <taxon>Planctomycetia</taxon>
        <taxon>Planctomycetales</taxon>
        <taxon>Planctomycetaceae</taxon>
        <taxon>Gimesia</taxon>
    </lineage>
</organism>
<dbReference type="AlphaFoldDB" id="A0A517W0F1"/>
<reference evidence="2 3" key="1">
    <citation type="submission" date="2019-03" db="EMBL/GenBank/DDBJ databases">
        <title>Deep-cultivation of Planctomycetes and their phenomic and genomic characterization uncovers novel biology.</title>
        <authorList>
            <person name="Wiegand S."/>
            <person name="Jogler M."/>
            <person name="Boedeker C."/>
            <person name="Pinto D."/>
            <person name="Vollmers J."/>
            <person name="Rivas-Marin E."/>
            <person name="Kohn T."/>
            <person name="Peeters S.H."/>
            <person name="Heuer A."/>
            <person name="Rast P."/>
            <person name="Oberbeckmann S."/>
            <person name="Bunk B."/>
            <person name="Jeske O."/>
            <person name="Meyerdierks A."/>
            <person name="Storesund J.E."/>
            <person name="Kallscheuer N."/>
            <person name="Luecker S."/>
            <person name="Lage O.M."/>
            <person name="Pohl T."/>
            <person name="Merkel B.J."/>
            <person name="Hornburger P."/>
            <person name="Mueller R.-W."/>
            <person name="Bruemmer F."/>
            <person name="Labrenz M."/>
            <person name="Spormann A.M."/>
            <person name="Op den Camp H."/>
            <person name="Overmann J."/>
            <person name="Amann R."/>
            <person name="Jetten M.S.M."/>
            <person name="Mascher T."/>
            <person name="Medema M.H."/>
            <person name="Devos D.P."/>
            <person name="Kaster A.-K."/>
            <person name="Ovreas L."/>
            <person name="Rohde M."/>
            <person name="Galperin M.Y."/>
            <person name="Jogler C."/>
        </authorList>
    </citation>
    <scope>NUCLEOTIDE SEQUENCE [LARGE SCALE GENOMIC DNA]</scope>
    <source>
        <strain evidence="2 3">V144</strain>
    </source>
</reference>
<dbReference type="NCBIfam" id="NF040521">
    <property type="entry name" value="C45_proenzyme"/>
    <property type="match status" value="1"/>
</dbReference>
<dbReference type="PANTHER" id="PTHR34180">
    <property type="entry name" value="PEPTIDASE C45"/>
    <property type="match status" value="1"/>
</dbReference>
<dbReference type="Proteomes" id="UP000318704">
    <property type="component" value="Chromosome"/>
</dbReference>
<protein>
    <submittedName>
        <fullName evidence="2">Acyl-coenzyme A:6-aminopenicillanic acid acyl-transferase</fullName>
    </submittedName>
</protein>
<dbReference type="EMBL" id="CP037920">
    <property type="protein sequence ID" value="QDT98732.1"/>
    <property type="molecule type" value="Genomic_DNA"/>
</dbReference>
<dbReference type="InterPro" id="IPR005079">
    <property type="entry name" value="Peptidase_C45_hydrolase"/>
</dbReference>
<dbReference type="InterPro" id="IPR047801">
    <property type="entry name" value="Peptidase_C45"/>
</dbReference>